<evidence type="ECO:0000256" key="8">
    <source>
        <dbReference type="PIRNR" id="PIRNR019714"/>
    </source>
</evidence>
<comment type="subcellular location">
    <subcellularLocation>
        <location evidence="1">Cell outer membrane</location>
        <topology evidence="1">Lipid-anchor</topology>
    </subcellularLocation>
</comment>
<gene>
    <name evidence="10" type="primary">nlbH</name>
    <name evidence="10" type="ORF">HSUHS5_0173</name>
</gene>
<evidence type="ECO:0000313" key="11">
    <source>
        <dbReference type="Proteomes" id="UP000054093"/>
    </source>
</evidence>
<feature type="region of interest" description="Disordered" evidence="9">
    <location>
        <begin position="25"/>
        <end position="53"/>
    </location>
</feature>
<keyword evidence="3 8" id="KW-0472">Membrane</keyword>
<dbReference type="Gene3D" id="3.30.160.180">
    <property type="entry name" value="Putative neuraminyllactose-binding hemagglutinin homolog like domain"/>
    <property type="match status" value="1"/>
</dbReference>
<organism evidence="10 11">
    <name type="scientific">Helicobacter suis HS5</name>
    <dbReference type="NCBI Taxonomy" id="710394"/>
    <lineage>
        <taxon>Bacteria</taxon>
        <taxon>Pseudomonadati</taxon>
        <taxon>Campylobacterota</taxon>
        <taxon>Epsilonproteobacteria</taxon>
        <taxon>Campylobacterales</taxon>
        <taxon>Helicobacteraceae</taxon>
        <taxon>Helicobacter</taxon>
    </lineage>
</organism>
<name>E7G2N3_9HELI</name>
<dbReference type="EMBL" id="ADHO01000028">
    <property type="protein sequence ID" value="EFX42382.1"/>
    <property type="molecule type" value="Genomic_DNA"/>
</dbReference>
<feature type="signal peptide" evidence="8">
    <location>
        <begin position="1"/>
        <end position="24"/>
    </location>
</feature>
<dbReference type="SUPFAM" id="SSF159594">
    <property type="entry name" value="XCC0632-like"/>
    <property type="match status" value="1"/>
</dbReference>
<dbReference type="InterPro" id="IPR007876">
    <property type="entry name" value="NeuraminylLac-bd_hemagglutn"/>
</dbReference>
<keyword evidence="5" id="KW-0449">Lipoprotein</keyword>
<dbReference type="AlphaFoldDB" id="E7G2N3"/>
<evidence type="ECO:0000256" key="3">
    <source>
        <dbReference type="ARBA" id="ARBA00023136"/>
    </source>
</evidence>
<evidence type="ECO:0000256" key="5">
    <source>
        <dbReference type="ARBA" id="ARBA00023288"/>
    </source>
</evidence>
<keyword evidence="8" id="KW-0732">Signal</keyword>
<evidence type="ECO:0000256" key="2">
    <source>
        <dbReference type="ARBA" id="ARBA00015547"/>
    </source>
</evidence>
<evidence type="ECO:0000313" key="10">
    <source>
        <dbReference type="EMBL" id="EFX42382.1"/>
    </source>
</evidence>
<comment type="caution">
    <text evidence="10">The sequence shown here is derived from an EMBL/GenBank/DDBJ whole genome shotgun (WGS) entry which is preliminary data.</text>
</comment>
<evidence type="ECO:0000256" key="7">
    <source>
        <dbReference type="ARBA" id="ARBA00032680"/>
    </source>
</evidence>
<dbReference type="RefSeq" id="WP_006564383.1">
    <property type="nucleotide sequence ID" value="NZ_ADHO01000028.1"/>
</dbReference>
<dbReference type="Pfam" id="PF05211">
    <property type="entry name" value="NLBH"/>
    <property type="match status" value="1"/>
</dbReference>
<reference evidence="10 11" key="1">
    <citation type="journal article" date="2011" name="Vet. Res.">
        <title>Genome sequence of Helicobacter suis supports its role in gastric pathology.</title>
        <authorList>
            <person name="Vermoote M."/>
            <person name="Vandekerckhove T.T."/>
            <person name="Flahou B."/>
            <person name="Pasmans F."/>
            <person name="Smet A."/>
            <person name="De Groote D."/>
            <person name="Van Criekinge W."/>
            <person name="Ducatelle R."/>
            <person name="Haesebrouck F."/>
        </authorList>
    </citation>
    <scope>NUCLEOTIDE SEQUENCE [LARGE SCALE GENOMIC DNA]</scope>
    <source>
        <strain evidence="10 11">HS5</strain>
    </source>
</reference>
<sequence length="267" mass="30147">MQRIYQRVLLAGLAGALFSGCAMDTANSSSPAKNQNKSQNKSQNQNKATNPKTAGSTLLDFSYPIEIAQEPLTHHTVGVLFPHIQVTDNLKPYINRFENALANQIKEIFQKRGYQVETLSNRDALTPELKHKMWSVADVGGWIGILEDVKMDVDNPEKTDTDTMVDQSSGAVWLKFFEPETGRVIHNFGIQIGGAQAISHIYTYRTTNSGGFARPSAISEYVRDKSNDDAIRRILNRVYRIVMKRLVDELTDKNINRYRNTIEQIKK</sequence>
<dbReference type="GO" id="GO:0009279">
    <property type="term" value="C:cell outer membrane"/>
    <property type="evidence" value="ECO:0007669"/>
    <property type="project" value="UniProtKB-SubCell"/>
</dbReference>
<feature type="compositionally biased region" description="Low complexity" evidence="9">
    <location>
        <begin position="26"/>
        <end position="48"/>
    </location>
</feature>
<dbReference type="PROSITE" id="PS51257">
    <property type="entry name" value="PROKAR_LIPOPROTEIN"/>
    <property type="match status" value="1"/>
</dbReference>
<proteinExistence type="predicted"/>
<feature type="chain" id="PRO_5010605095" description="Neuraminyllactose-binding hemagglutinin" evidence="8">
    <location>
        <begin position="25"/>
        <end position="267"/>
    </location>
</feature>
<dbReference type="PIRSF" id="PIRSF019714">
    <property type="entry name" value="Neuraminyllac-bd_haemagglutn"/>
    <property type="match status" value="1"/>
</dbReference>
<evidence type="ECO:0000256" key="4">
    <source>
        <dbReference type="ARBA" id="ARBA00023237"/>
    </source>
</evidence>
<accession>E7G2N3</accession>
<keyword evidence="4 8" id="KW-0998">Cell outer membrane</keyword>
<evidence type="ECO:0000256" key="9">
    <source>
        <dbReference type="SAM" id="MobiDB-lite"/>
    </source>
</evidence>
<dbReference type="InterPro" id="IPR038531">
    <property type="entry name" value="NeuraminylLac-bd_hemagglutn_sf"/>
</dbReference>
<protein>
    <recommendedName>
        <fullName evidence="2 8">Neuraminyllactose-binding hemagglutinin</fullName>
    </recommendedName>
    <alternativeName>
        <fullName evidence="7 8">Flagellar sheath adhesin</fullName>
    </alternativeName>
    <alternativeName>
        <fullName evidence="6 8">N-acetylneuraminyllactose-binding fibrillar hemagglutinin receptor-binding subunit</fullName>
    </alternativeName>
</protein>
<dbReference type="Proteomes" id="UP000054093">
    <property type="component" value="Unassembled WGS sequence"/>
</dbReference>
<evidence type="ECO:0000256" key="1">
    <source>
        <dbReference type="ARBA" id="ARBA00004459"/>
    </source>
</evidence>
<evidence type="ECO:0000256" key="6">
    <source>
        <dbReference type="ARBA" id="ARBA00030949"/>
    </source>
</evidence>